<protein>
    <submittedName>
        <fullName evidence="1">Uncharacterized protein</fullName>
    </submittedName>
</protein>
<keyword evidence="2" id="KW-1185">Reference proteome</keyword>
<dbReference type="RefSeq" id="XP_009177731.1">
    <property type="nucleotide sequence ID" value="XM_009179467.1"/>
</dbReference>
<organism evidence="1 2">
    <name type="scientific">Opisthorchis viverrini</name>
    <name type="common">Southeast Asian liver fluke</name>
    <dbReference type="NCBI Taxonomy" id="6198"/>
    <lineage>
        <taxon>Eukaryota</taxon>
        <taxon>Metazoa</taxon>
        <taxon>Spiralia</taxon>
        <taxon>Lophotrochozoa</taxon>
        <taxon>Platyhelminthes</taxon>
        <taxon>Trematoda</taxon>
        <taxon>Digenea</taxon>
        <taxon>Opisthorchiida</taxon>
        <taxon>Opisthorchiata</taxon>
        <taxon>Opisthorchiidae</taxon>
        <taxon>Opisthorchis</taxon>
    </lineage>
</organism>
<gene>
    <name evidence="1" type="ORF">T265_12244</name>
</gene>
<evidence type="ECO:0000313" key="2">
    <source>
        <dbReference type="Proteomes" id="UP000054324"/>
    </source>
</evidence>
<accession>A0A074YZ77</accession>
<proteinExistence type="predicted"/>
<dbReference type="CTD" id="20326412"/>
<dbReference type="KEGG" id="ovi:T265_12244"/>
<name>A0A074YZ77_OPIVI</name>
<reference evidence="1 2" key="1">
    <citation type="submission" date="2013-11" db="EMBL/GenBank/DDBJ databases">
        <title>Opisthorchis viverrini - life in the bile duct.</title>
        <authorList>
            <person name="Young N.D."/>
            <person name="Nagarajan N."/>
            <person name="Lin S.J."/>
            <person name="Korhonen P.K."/>
            <person name="Jex A.R."/>
            <person name="Hall R.S."/>
            <person name="Safavi-Hemami H."/>
            <person name="Kaewkong W."/>
            <person name="Bertrand D."/>
            <person name="Gao S."/>
            <person name="Seet Q."/>
            <person name="Wongkham S."/>
            <person name="Teh B.T."/>
            <person name="Wongkham C."/>
            <person name="Intapan P.M."/>
            <person name="Maleewong W."/>
            <person name="Yang X."/>
            <person name="Hu M."/>
            <person name="Wang Z."/>
            <person name="Hofmann A."/>
            <person name="Sternberg P.W."/>
            <person name="Tan P."/>
            <person name="Wang J."/>
            <person name="Gasser R.B."/>
        </authorList>
    </citation>
    <scope>NUCLEOTIDE SEQUENCE [LARGE SCALE GENOMIC DNA]</scope>
</reference>
<dbReference type="Proteomes" id="UP000054324">
    <property type="component" value="Unassembled WGS sequence"/>
</dbReference>
<evidence type="ECO:0000313" key="1">
    <source>
        <dbReference type="EMBL" id="KER18522.1"/>
    </source>
</evidence>
<dbReference type="GeneID" id="20326412"/>
<sequence length="81" mass="8818">MNLRYKKATLDGDDVKKASTPLMPSSESLGTREYSGCRAAPLSPFLAQPGTIQFRHQACGMQGLGQENAEAIIVTVIAWHR</sequence>
<dbReference type="AlphaFoldDB" id="A0A074YZ77"/>
<dbReference type="EMBL" id="KL600284">
    <property type="protein sequence ID" value="KER18522.1"/>
    <property type="molecule type" value="Genomic_DNA"/>
</dbReference>